<evidence type="ECO:0000313" key="1">
    <source>
        <dbReference type="EMBL" id="QFG02040.1"/>
    </source>
</evidence>
<protein>
    <submittedName>
        <fullName evidence="1">DUF1501 domain-containing protein</fullName>
    </submittedName>
</protein>
<accession>A0ABX6BZ87</accession>
<dbReference type="PANTHER" id="PTHR43737">
    <property type="entry name" value="BLL7424 PROTEIN"/>
    <property type="match status" value="1"/>
</dbReference>
<organism evidence="1 2">
    <name type="scientific">Tepidiforma bonchosmolovskayae</name>
    <dbReference type="NCBI Taxonomy" id="2601677"/>
    <lineage>
        <taxon>Bacteria</taxon>
        <taxon>Bacillati</taxon>
        <taxon>Chloroflexota</taxon>
        <taxon>Tepidiformia</taxon>
        <taxon>Tepidiformales</taxon>
        <taxon>Tepidiformaceae</taxon>
        <taxon>Tepidiforma</taxon>
    </lineage>
</organism>
<gene>
    <name evidence="1" type="ORF">Tbon_01540</name>
</gene>
<dbReference type="Pfam" id="PF07394">
    <property type="entry name" value="DUF1501"/>
    <property type="match status" value="1"/>
</dbReference>
<proteinExistence type="predicted"/>
<keyword evidence="2" id="KW-1185">Reference proteome</keyword>
<dbReference type="Proteomes" id="UP000326331">
    <property type="component" value="Chromosome"/>
</dbReference>
<name>A0ABX6BZ87_9CHLR</name>
<evidence type="ECO:0000313" key="2">
    <source>
        <dbReference type="Proteomes" id="UP000326331"/>
    </source>
</evidence>
<dbReference type="PANTHER" id="PTHR43737:SF1">
    <property type="entry name" value="DUF1501 DOMAIN-CONTAINING PROTEIN"/>
    <property type="match status" value="1"/>
</dbReference>
<dbReference type="EMBL" id="CP042829">
    <property type="protein sequence ID" value="QFG02040.1"/>
    <property type="molecule type" value="Genomic_DNA"/>
</dbReference>
<sequence>MLSRRDFIKGGVALVSIGTTAQSLLKGAVAFAAQHEDATNPAAAGRILILVQLAGGNDGLNTVVPAGSGAYRSARKTLAIPEEAVLPLAEGYGLHPNLAGLKRAWDEGKLAVVRGVGYPNQDYSHFKSMAIWQAGDPELKLDHGWLGRTLEKLESEQHDPFLGFNIGSSTPAELETPAVSIPSVQDPADYGFKVRGKPADASEPRTRTLLKLYEQYPAQSPYGVLLETTVEAAVASSAALAEAARRYRPAVAYPETSFGGGLSLLAEAIVGGLGVRVGHITLGGFDTHANQAADHGELMQVLDEGLTAFQADLEAHGRADDVLVLTWSEFGRRVAENANGGTDHGASSVMFALGSRVRGGLFGDPPSLERLVDNGNLGYTTDFRRVYATVIEGWLGVPHEELLGARWEQLGFVAG</sequence>
<dbReference type="InterPro" id="IPR006311">
    <property type="entry name" value="TAT_signal"/>
</dbReference>
<dbReference type="InterPro" id="IPR010869">
    <property type="entry name" value="DUF1501"/>
</dbReference>
<dbReference type="PROSITE" id="PS51318">
    <property type="entry name" value="TAT"/>
    <property type="match status" value="1"/>
</dbReference>
<reference evidence="1 2" key="1">
    <citation type="submission" date="2019-10" db="EMBL/GenBank/DDBJ databases">
        <title>Thermopilla bonchosmolovskayae gen. nov., sp. nov., a moderately thermophilic Chloroflexi bacterium from a Chukotka hot spring (Arctic, Russia), representing a novel classis Thermopillaia, which include previously uncultivated lineage OLB14.</title>
        <authorList>
            <person name="Kochetkova T.V."/>
            <person name="Zayulina K.S."/>
            <person name="Zhigarkov V.S."/>
            <person name="Minaev N.V."/>
            <person name="Novikov A."/>
            <person name="Toshchakov S.V."/>
            <person name="Elcheninov A.G."/>
            <person name="Kublanov I.V."/>
        </authorList>
    </citation>
    <scope>NUCLEOTIDE SEQUENCE [LARGE SCALE GENOMIC DNA]</scope>
    <source>
        <strain evidence="1 2">3753O</strain>
    </source>
</reference>
<dbReference type="RefSeq" id="WP_158065978.1">
    <property type="nucleotide sequence ID" value="NZ_CP042829.1"/>
</dbReference>